<dbReference type="Gene3D" id="3.40.630.30">
    <property type="match status" value="1"/>
</dbReference>
<accession>A0ABS2PX52</accession>
<name>A0ABS2PX52_9BACL</name>
<evidence type="ECO:0000313" key="3">
    <source>
        <dbReference type="Proteomes" id="UP000808914"/>
    </source>
</evidence>
<dbReference type="CDD" id="cd04301">
    <property type="entry name" value="NAT_SF"/>
    <property type="match status" value="1"/>
</dbReference>
<organism evidence="2 3">
    <name type="scientific">Scopulibacillus daqui</name>
    <dbReference type="NCBI Taxonomy" id="1469162"/>
    <lineage>
        <taxon>Bacteria</taxon>
        <taxon>Bacillati</taxon>
        <taxon>Bacillota</taxon>
        <taxon>Bacilli</taxon>
        <taxon>Bacillales</taxon>
        <taxon>Sporolactobacillaceae</taxon>
        <taxon>Scopulibacillus</taxon>
    </lineage>
</organism>
<reference evidence="2 3" key="1">
    <citation type="submission" date="2021-01" db="EMBL/GenBank/DDBJ databases">
        <title>Genomic Encyclopedia of Type Strains, Phase IV (KMG-IV): sequencing the most valuable type-strain genomes for metagenomic binning, comparative biology and taxonomic classification.</title>
        <authorList>
            <person name="Goeker M."/>
        </authorList>
    </citation>
    <scope>NUCLEOTIDE SEQUENCE [LARGE SCALE GENOMIC DNA]</scope>
    <source>
        <strain evidence="2 3">DSM 28236</strain>
    </source>
</reference>
<feature type="domain" description="N-acetyltransferase" evidence="1">
    <location>
        <begin position="88"/>
        <end position="225"/>
    </location>
</feature>
<dbReference type="PROSITE" id="PS51186">
    <property type="entry name" value="GNAT"/>
    <property type="match status" value="1"/>
</dbReference>
<sequence length="225" mass="26186">MMEDVVKTPWDQRVFGFDTYEIRRVSEDILSSLDQINGHFTVKVSPLDSKALLHRHGFYYCDTLIEPYGTSSCFCPFFEPGISISDNIDLEELVPMCFNAFRFDRFHRDFHIDPNQADQRYANWLRDIHRYGHVFALRLGQTTAGFFACVDERILLHALHEDFRGKGLAKYFWSAACQYLFSLGCKELVSSISAANVAIMNVYHRLGFSFRNPVDIYHKVNHKHL</sequence>
<dbReference type="Pfam" id="PF00583">
    <property type="entry name" value="Acetyltransf_1"/>
    <property type="match status" value="1"/>
</dbReference>
<evidence type="ECO:0000313" key="2">
    <source>
        <dbReference type="EMBL" id="MBM7644639.1"/>
    </source>
</evidence>
<keyword evidence="3" id="KW-1185">Reference proteome</keyword>
<dbReference type="SUPFAM" id="SSF55729">
    <property type="entry name" value="Acyl-CoA N-acyltransferases (Nat)"/>
    <property type="match status" value="1"/>
</dbReference>
<dbReference type="InterPro" id="IPR016181">
    <property type="entry name" value="Acyl_CoA_acyltransferase"/>
</dbReference>
<dbReference type="EMBL" id="JAFBER010000003">
    <property type="protein sequence ID" value="MBM7644639.1"/>
    <property type="molecule type" value="Genomic_DNA"/>
</dbReference>
<protein>
    <submittedName>
        <fullName evidence="2">RimJ/RimL family protein N-acetyltransferase</fullName>
    </submittedName>
</protein>
<dbReference type="InterPro" id="IPR000182">
    <property type="entry name" value="GNAT_dom"/>
</dbReference>
<comment type="caution">
    <text evidence="2">The sequence shown here is derived from an EMBL/GenBank/DDBJ whole genome shotgun (WGS) entry which is preliminary data.</text>
</comment>
<gene>
    <name evidence="2" type="ORF">JOD45_000832</name>
</gene>
<proteinExistence type="predicted"/>
<dbReference type="Proteomes" id="UP000808914">
    <property type="component" value="Unassembled WGS sequence"/>
</dbReference>
<evidence type="ECO:0000259" key="1">
    <source>
        <dbReference type="PROSITE" id="PS51186"/>
    </source>
</evidence>